<dbReference type="GO" id="GO:0004553">
    <property type="term" value="F:hydrolase activity, hydrolyzing O-glycosyl compounds"/>
    <property type="evidence" value="ECO:0007669"/>
    <property type="project" value="InterPro"/>
</dbReference>
<dbReference type="Gene3D" id="3.40.50.2000">
    <property type="entry name" value="Glycogen Phosphorylase B"/>
    <property type="match status" value="2"/>
</dbReference>
<accession>A0A644YUP2</accession>
<protein>
    <submittedName>
        <fullName evidence="2">Polysialic acid biosynthesis protein P7</fullName>
    </submittedName>
</protein>
<dbReference type="SUPFAM" id="SSF53756">
    <property type="entry name" value="UDP-Glycosyltransferase/glycogen phosphorylase"/>
    <property type="match status" value="1"/>
</dbReference>
<evidence type="ECO:0000259" key="1">
    <source>
        <dbReference type="Pfam" id="PF02350"/>
    </source>
</evidence>
<dbReference type="InterPro" id="IPR003331">
    <property type="entry name" value="UDP_GlcNAc_Epimerase_2_dom"/>
</dbReference>
<comment type="caution">
    <text evidence="2">The sequence shown here is derived from an EMBL/GenBank/DDBJ whole genome shotgun (WGS) entry which is preliminary data.</text>
</comment>
<dbReference type="AlphaFoldDB" id="A0A644YUP2"/>
<dbReference type="GO" id="GO:0006047">
    <property type="term" value="P:UDP-N-acetylglucosamine metabolic process"/>
    <property type="evidence" value="ECO:0007669"/>
    <property type="project" value="InterPro"/>
</dbReference>
<dbReference type="PANTHER" id="PTHR43174">
    <property type="entry name" value="UDP-N-ACETYLGLUCOSAMINE 2-EPIMERASE"/>
    <property type="match status" value="1"/>
</dbReference>
<dbReference type="PANTHER" id="PTHR43174:SF3">
    <property type="entry name" value="UDP-N-ACETYLGLUCOSAMINE 2-EPIMERASE"/>
    <property type="match status" value="1"/>
</dbReference>
<dbReference type="InterPro" id="IPR020004">
    <property type="entry name" value="UDP-GlcNAc_Epase"/>
</dbReference>
<name>A0A644YUP2_9ZZZZ</name>
<dbReference type="Pfam" id="PF02350">
    <property type="entry name" value="Epimerase_2"/>
    <property type="match status" value="1"/>
</dbReference>
<reference evidence="2" key="1">
    <citation type="submission" date="2019-08" db="EMBL/GenBank/DDBJ databases">
        <authorList>
            <person name="Kucharzyk K."/>
            <person name="Murdoch R.W."/>
            <person name="Higgins S."/>
            <person name="Loffler F."/>
        </authorList>
    </citation>
    <scope>NUCLEOTIDE SEQUENCE</scope>
</reference>
<sequence>MKYVVSVITGSRADYGVLKYVLSRLKDNPIIELQLIITGSHLSNKFGNTEQEIMEEGYKDLTRVVLPDDDDTRSGMAFSTGVALQKFAQHFRSHVPALLIVLGDRFEAFAAASAAHLVGIPIAHISGGDVTEGAVDDAMRHCITKMSSLHFPGCEQSRRRIIQLGEKPVTVFNVGEPGVENCLRSPLLSRQELEAAIGFPGIAGDYSVVTFHPVTLEFQSALDHVSELIAAMDSLKEMYYVITMSNADAGGRAINKLWVAEAGRRPNWLVVSSLGVQRYLSALKYSKMVIGNSSSGIIEAPSLGIPTINIGTRQKGRMMAESIVNCEPNRVSITEGMKKIFASEFQARLKYVISPYGNGTTSERIEEEIIRFLRSPKEKTMKQFYDINFSLDDGDIL</sequence>
<organism evidence="2">
    <name type="scientific">bioreactor metagenome</name>
    <dbReference type="NCBI Taxonomy" id="1076179"/>
    <lineage>
        <taxon>unclassified sequences</taxon>
        <taxon>metagenomes</taxon>
        <taxon>ecological metagenomes</taxon>
    </lineage>
</organism>
<feature type="domain" description="UDP-N-acetylglucosamine 2-epimerase" evidence="1">
    <location>
        <begin position="24"/>
        <end position="367"/>
    </location>
</feature>
<proteinExistence type="predicted"/>
<gene>
    <name evidence="2" type="primary">neuC_1</name>
    <name evidence="2" type="ORF">SDC9_78808</name>
</gene>
<dbReference type="NCBIfam" id="TIGR03568">
    <property type="entry name" value="NeuC_NnaA"/>
    <property type="match status" value="1"/>
</dbReference>
<evidence type="ECO:0000313" key="2">
    <source>
        <dbReference type="EMBL" id="MPM32246.1"/>
    </source>
</evidence>
<dbReference type="EMBL" id="VSSQ01006308">
    <property type="protein sequence ID" value="MPM32246.1"/>
    <property type="molecule type" value="Genomic_DNA"/>
</dbReference>
<dbReference type="InterPro" id="IPR029767">
    <property type="entry name" value="WecB-like"/>
</dbReference>